<evidence type="ECO:0000313" key="6">
    <source>
        <dbReference type="Proteomes" id="UP001595637"/>
    </source>
</evidence>
<dbReference type="Pfam" id="PF00248">
    <property type="entry name" value="Aldo_ket_red"/>
    <property type="match status" value="1"/>
</dbReference>
<dbReference type="Gene3D" id="3.20.20.100">
    <property type="entry name" value="NADP-dependent oxidoreductase domain"/>
    <property type="match status" value="1"/>
</dbReference>
<evidence type="ECO:0000256" key="2">
    <source>
        <dbReference type="ARBA" id="ARBA00022857"/>
    </source>
</evidence>
<proteinExistence type="inferred from homology"/>
<dbReference type="PROSITE" id="PS00798">
    <property type="entry name" value="ALDOKETO_REDUCTASE_1"/>
    <property type="match status" value="1"/>
</dbReference>
<accession>A0ABV7N4Q6</accession>
<evidence type="ECO:0000313" key="5">
    <source>
        <dbReference type="EMBL" id="MFC3387590.1"/>
    </source>
</evidence>
<keyword evidence="3" id="KW-0560">Oxidoreductase</keyword>
<reference evidence="6" key="1">
    <citation type="journal article" date="2019" name="Int. J. Syst. Evol. Microbiol.">
        <title>The Global Catalogue of Microorganisms (GCM) 10K type strain sequencing project: providing services to taxonomists for standard genome sequencing and annotation.</title>
        <authorList>
            <consortium name="The Broad Institute Genomics Platform"/>
            <consortium name="The Broad Institute Genome Sequencing Center for Infectious Disease"/>
            <person name="Wu L."/>
            <person name="Ma J."/>
        </authorList>
    </citation>
    <scope>NUCLEOTIDE SEQUENCE [LARGE SCALE GENOMIC DNA]</scope>
    <source>
        <strain evidence="6">CCM 7756</strain>
    </source>
</reference>
<gene>
    <name evidence="5" type="ORF">ACFOEO_03120</name>
</gene>
<keyword evidence="6" id="KW-1185">Reference proteome</keyword>
<dbReference type="PIRSF" id="PIRSF000097">
    <property type="entry name" value="AKR"/>
    <property type="match status" value="1"/>
</dbReference>
<dbReference type="InterPro" id="IPR023210">
    <property type="entry name" value="NADP_OxRdtase_dom"/>
</dbReference>
<feature type="domain" description="NADP-dependent oxidoreductase" evidence="4">
    <location>
        <begin position="19"/>
        <end position="262"/>
    </location>
</feature>
<evidence type="ECO:0000256" key="1">
    <source>
        <dbReference type="ARBA" id="ARBA00007905"/>
    </source>
</evidence>
<comment type="similarity">
    <text evidence="1">Belongs to the aldo/keto reductase family.</text>
</comment>
<dbReference type="InterPro" id="IPR018170">
    <property type="entry name" value="Aldo/ket_reductase_CS"/>
</dbReference>
<dbReference type="EMBL" id="JBHRVQ010000001">
    <property type="protein sequence ID" value="MFC3387590.1"/>
    <property type="molecule type" value="Genomic_DNA"/>
</dbReference>
<dbReference type="PRINTS" id="PR00069">
    <property type="entry name" value="ALDKETRDTASE"/>
</dbReference>
<dbReference type="CDD" id="cd19132">
    <property type="entry name" value="AKR_AKR5D1_E1"/>
    <property type="match status" value="1"/>
</dbReference>
<keyword evidence="2" id="KW-0521">NADP</keyword>
<sequence>MNHHIPEKILSDGLHIPSIGFGTAKLNGHEAVEVVQNAIRSGYRLIDTAFNYDNEGAVGEAIRRSPVSRSEIMVTSKLPGRYHSYEEAVKAIQESLLRTGLDYFDLYLIHWPNPEQDNYVEAWQALIDARRWGLVRSIGVCNFLPEHLDNLKEKTGVLPTLNQIEMHPYFIQETQRSYHDENGILTEAWSPLARARELQDDPVLAKVAEKHGKSTAQIVLRWHYQLGTITIPKASSPERQMENLSIFDFELDDEDINRISSLTKEDGRIDDQNPATYEEF</sequence>
<dbReference type="PANTHER" id="PTHR43827:SF3">
    <property type="entry name" value="NADP-DEPENDENT OXIDOREDUCTASE DOMAIN-CONTAINING PROTEIN"/>
    <property type="match status" value="1"/>
</dbReference>
<name>A0ABV7N4Q6_9STAP</name>
<evidence type="ECO:0000256" key="3">
    <source>
        <dbReference type="ARBA" id="ARBA00023002"/>
    </source>
</evidence>
<dbReference type="InterPro" id="IPR036812">
    <property type="entry name" value="NAD(P)_OxRdtase_dom_sf"/>
</dbReference>
<evidence type="ECO:0000259" key="4">
    <source>
        <dbReference type="Pfam" id="PF00248"/>
    </source>
</evidence>
<protein>
    <submittedName>
        <fullName evidence="5">Aldo/keto reductase</fullName>
    </submittedName>
</protein>
<comment type="caution">
    <text evidence="5">The sequence shown here is derived from an EMBL/GenBank/DDBJ whole genome shotgun (WGS) entry which is preliminary data.</text>
</comment>
<dbReference type="InterPro" id="IPR020471">
    <property type="entry name" value="AKR"/>
</dbReference>
<dbReference type="PANTHER" id="PTHR43827">
    <property type="entry name" value="2,5-DIKETO-D-GLUCONIC ACID REDUCTASE"/>
    <property type="match status" value="1"/>
</dbReference>
<dbReference type="Proteomes" id="UP001595637">
    <property type="component" value="Unassembled WGS sequence"/>
</dbReference>
<dbReference type="PROSITE" id="PS00062">
    <property type="entry name" value="ALDOKETO_REDUCTASE_2"/>
    <property type="match status" value="1"/>
</dbReference>
<dbReference type="RefSeq" id="WP_380651716.1">
    <property type="nucleotide sequence ID" value="NZ_JBHRVQ010000001.1"/>
</dbReference>
<dbReference type="SUPFAM" id="SSF51430">
    <property type="entry name" value="NAD(P)-linked oxidoreductase"/>
    <property type="match status" value="1"/>
</dbReference>
<organism evidence="5 6">
    <name type="scientific">Salinicoccus sesuvii</name>
    <dbReference type="NCBI Taxonomy" id="868281"/>
    <lineage>
        <taxon>Bacteria</taxon>
        <taxon>Bacillati</taxon>
        <taxon>Bacillota</taxon>
        <taxon>Bacilli</taxon>
        <taxon>Bacillales</taxon>
        <taxon>Staphylococcaceae</taxon>
        <taxon>Salinicoccus</taxon>
    </lineage>
</organism>